<dbReference type="InterPro" id="IPR001757">
    <property type="entry name" value="P_typ_ATPase"/>
</dbReference>
<feature type="domain" description="HMA" evidence="25">
    <location>
        <begin position="223"/>
        <end position="289"/>
    </location>
</feature>
<dbReference type="Gene3D" id="3.40.1110.10">
    <property type="entry name" value="Calcium-transporting ATPase, cytoplasmic domain N"/>
    <property type="match status" value="1"/>
</dbReference>
<dbReference type="AlphaFoldDB" id="A0A4W6DGP8"/>
<dbReference type="InterPro" id="IPR008250">
    <property type="entry name" value="ATPase_P-typ_transduc_dom_A_sf"/>
</dbReference>
<evidence type="ECO:0000256" key="18">
    <source>
        <dbReference type="ARBA" id="ARBA00023136"/>
    </source>
</evidence>
<keyword evidence="17" id="KW-0406">Ion transport</keyword>
<dbReference type="SFLD" id="SFLDG00002">
    <property type="entry name" value="C1.7:_P-type_atpase_like"/>
    <property type="match status" value="1"/>
</dbReference>
<dbReference type="InterPro" id="IPR059000">
    <property type="entry name" value="ATPase_P-type_domA"/>
</dbReference>
<feature type="transmembrane region" description="Helical" evidence="23">
    <location>
        <begin position="750"/>
        <end position="773"/>
    </location>
</feature>
<name>A0A4W6DGP8_LATCA</name>
<evidence type="ECO:0000256" key="10">
    <source>
        <dbReference type="ARBA" id="ARBA00022753"/>
    </source>
</evidence>
<dbReference type="CDD" id="cd02094">
    <property type="entry name" value="P-type_ATPase_Cu-like"/>
    <property type="match status" value="1"/>
</dbReference>
<keyword evidence="12 23" id="KW-0067">ATP-binding</keyword>
<dbReference type="GO" id="GO:0005507">
    <property type="term" value="F:copper ion binding"/>
    <property type="evidence" value="ECO:0007669"/>
    <property type="project" value="InterPro"/>
</dbReference>
<keyword evidence="11" id="KW-0187">Copper transport</keyword>
<evidence type="ECO:0000256" key="20">
    <source>
        <dbReference type="ARBA" id="ARBA00065683"/>
    </source>
</evidence>
<keyword evidence="13" id="KW-0460">Magnesium</keyword>
<dbReference type="SUPFAM" id="SSF56784">
    <property type="entry name" value="HAD-like"/>
    <property type="match status" value="1"/>
</dbReference>
<dbReference type="InterPro" id="IPR018303">
    <property type="entry name" value="ATPase_P-typ_P_site"/>
</dbReference>
<feature type="domain" description="HMA" evidence="25">
    <location>
        <begin position="423"/>
        <end position="489"/>
    </location>
</feature>
<evidence type="ECO:0000256" key="14">
    <source>
        <dbReference type="ARBA" id="ARBA00022967"/>
    </source>
</evidence>
<gene>
    <name evidence="26" type="primary">ATP7B</name>
    <name evidence="26" type="synonym">atp7b</name>
</gene>
<dbReference type="FunFam" id="3.30.70.100:FF:000001">
    <property type="entry name" value="ATPase copper transporting beta"/>
    <property type="match status" value="4"/>
</dbReference>
<dbReference type="PROSITE" id="PS00154">
    <property type="entry name" value="ATPASE_E1_E2"/>
    <property type="match status" value="1"/>
</dbReference>
<feature type="transmembrane region" description="Helical" evidence="23">
    <location>
        <begin position="549"/>
        <end position="567"/>
    </location>
</feature>
<dbReference type="NCBIfam" id="TIGR01494">
    <property type="entry name" value="ATPase_P-type"/>
    <property type="match status" value="1"/>
</dbReference>
<dbReference type="SFLD" id="SFLDF00027">
    <property type="entry name" value="p-type_atpase"/>
    <property type="match status" value="1"/>
</dbReference>
<keyword evidence="27" id="KW-1185">Reference proteome</keyword>
<evidence type="ECO:0000256" key="16">
    <source>
        <dbReference type="ARBA" id="ARBA00023008"/>
    </source>
</evidence>
<evidence type="ECO:0000256" key="5">
    <source>
        <dbReference type="ARBA" id="ARBA00022448"/>
    </source>
</evidence>
<dbReference type="GO" id="GO:0060003">
    <property type="term" value="P:copper ion export"/>
    <property type="evidence" value="ECO:0007669"/>
    <property type="project" value="TreeGrafter"/>
</dbReference>
<dbReference type="Pfam" id="PF00122">
    <property type="entry name" value="E1-E2_ATPase"/>
    <property type="match status" value="1"/>
</dbReference>
<dbReference type="FunFam" id="3.40.1110.10:FF:000015">
    <property type="entry name" value="ATPase copper transporting beta"/>
    <property type="match status" value="1"/>
</dbReference>
<dbReference type="SUPFAM" id="SSF55008">
    <property type="entry name" value="HMA, heavy metal-associated domain"/>
    <property type="match status" value="5"/>
</dbReference>
<dbReference type="GO" id="GO:0006878">
    <property type="term" value="P:intracellular copper ion homeostasis"/>
    <property type="evidence" value="ECO:0007669"/>
    <property type="project" value="TreeGrafter"/>
</dbReference>
<evidence type="ECO:0000256" key="6">
    <source>
        <dbReference type="ARBA" id="ARBA00022692"/>
    </source>
</evidence>
<evidence type="ECO:0000259" key="25">
    <source>
        <dbReference type="PROSITE" id="PS50846"/>
    </source>
</evidence>
<comment type="subcellular location">
    <subcellularLocation>
        <location evidence="1">Golgi apparatus</location>
        <location evidence="1">trans-Golgi network membrane</location>
        <topology evidence="1">Multi-pass membrane protein</topology>
    </subcellularLocation>
    <subcellularLocation>
        <location evidence="2">Late endosome</location>
    </subcellularLocation>
    <subcellularLocation>
        <location evidence="23">Membrane</location>
    </subcellularLocation>
</comment>
<dbReference type="GeneTree" id="ENSGT00940000155749"/>
<feature type="transmembrane region" description="Helical" evidence="23">
    <location>
        <begin position="511"/>
        <end position="529"/>
    </location>
</feature>
<dbReference type="Gene3D" id="2.70.150.10">
    <property type="entry name" value="Calcium-transporting ATPase, cytoplasmic transduction domain A"/>
    <property type="match status" value="1"/>
</dbReference>
<dbReference type="Gene3D" id="3.40.50.1000">
    <property type="entry name" value="HAD superfamily/HAD-like"/>
    <property type="match status" value="1"/>
</dbReference>
<dbReference type="GO" id="GO:0046688">
    <property type="term" value="P:response to copper ion"/>
    <property type="evidence" value="ECO:0007669"/>
    <property type="project" value="UniProtKB-ARBA"/>
</dbReference>
<evidence type="ECO:0000256" key="7">
    <source>
        <dbReference type="ARBA" id="ARBA00022723"/>
    </source>
</evidence>
<dbReference type="PROSITE" id="PS50846">
    <property type="entry name" value="HMA_2"/>
    <property type="match status" value="5"/>
</dbReference>
<dbReference type="GO" id="GO:0043682">
    <property type="term" value="F:P-type divalent copper transporter activity"/>
    <property type="evidence" value="ECO:0007669"/>
    <property type="project" value="TreeGrafter"/>
</dbReference>
<dbReference type="InterPro" id="IPR036412">
    <property type="entry name" value="HAD-like_sf"/>
</dbReference>
<dbReference type="PANTHER" id="PTHR43520:SF30">
    <property type="entry name" value="COPPER-TRANSPORTING ATPASE 2"/>
    <property type="match status" value="1"/>
</dbReference>
<dbReference type="SFLD" id="SFLDS00003">
    <property type="entry name" value="Haloacid_Dehalogenase"/>
    <property type="match status" value="1"/>
</dbReference>
<dbReference type="InterPro" id="IPR023299">
    <property type="entry name" value="ATPase_P-typ_cyto_dom_N"/>
</dbReference>
<protein>
    <recommendedName>
        <fullName evidence="21">Copper-transporting ATPase 2</fullName>
        <ecNumber evidence="4">7.2.2.8</ecNumber>
    </recommendedName>
    <alternativeName>
        <fullName evidence="22">Copper pump 2</fullName>
    </alternativeName>
</protein>
<organism evidence="26 27">
    <name type="scientific">Lates calcarifer</name>
    <name type="common">Barramundi</name>
    <name type="synonym">Holocentrus calcarifer</name>
    <dbReference type="NCBI Taxonomy" id="8187"/>
    <lineage>
        <taxon>Eukaryota</taxon>
        <taxon>Metazoa</taxon>
        <taxon>Chordata</taxon>
        <taxon>Craniata</taxon>
        <taxon>Vertebrata</taxon>
        <taxon>Euteleostomi</taxon>
        <taxon>Actinopterygii</taxon>
        <taxon>Neopterygii</taxon>
        <taxon>Teleostei</taxon>
        <taxon>Neoteleostei</taxon>
        <taxon>Acanthomorphata</taxon>
        <taxon>Carangaria</taxon>
        <taxon>Carangaria incertae sedis</taxon>
        <taxon>Centropomidae</taxon>
        <taxon>Lates</taxon>
    </lineage>
</organism>
<evidence type="ECO:0000256" key="4">
    <source>
        <dbReference type="ARBA" id="ARBA00012517"/>
    </source>
</evidence>
<feature type="compositionally biased region" description="Polar residues" evidence="24">
    <location>
        <begin position="317"/>
        <end position="337"/>
    </location>
</feature>
<dbReference type="InterPro" id="IPR027256">
    <property type="entry name" value="P-typ_ATPase_IB"/>
</dbReference>
<dbReference type="InterPro" id="IPR036163">
    <property type="entry name" value="HMA_dom_sf"/>
</dbReference>
<feature type="transmembrane region" description="Helical" evidence="23">
    <location>
        <begin position="706"/>
        <end position="730"/>
    </location>
</feature>
<keyword evidence="16" id="KW-0186">Copper</keyword>
<dbReference type="InterPro" id="IPR006122">
    <property type="entry name" value="HMA_Cu_ion-bd"/>
</dbReference>
<feature type="domain" description="HMA" evidence="25">
    <location>
        <begin position="129"/>
        <end position="195"/>
    </location>
</feature>
<keyword evidence="10" id="KW-0967">Endosome</keyword>
<evidence type="ECO:0000256" key="3">
    <source>
        <dbReference type="ARBA" id="ARBA00006024"/>
    </source>
</evidence>
<keyword evidence="7 23" id="KW-0479">Metal-binding</keyword>
<dbReference type="EC" id="7.2.2.8" evidence="4"/>
<evidence type="ECO:0000256" key="1">
    <source>
        <dbReference type="ARBA" id="ARBA00004166"/>
    </source>
</evidence>
<dbReference type="SUPFAM" id="SSF81653">
    <property type="entry name" value="Calcium ATPase, transduction domain A"/>
    <property type="match status" value="1"/>
</dbReference>
<dbReference type="SUPFAM" id="SSF81665">
    <property type="entry name" value="Calcium ATPase, transmembrane domain M"/>
    <property type="match status" value="1"/>
</dbReference>
<evidence type="ECO:0000256" key="17">
    <source>
        <dbReference type="ARBA" id="ARBA00023065"/>
    </source>
</evidence>
<dbReference type="Ensembl" id="ENSLCAT00010024632.1">
    <property type="protein sequence ID" value="ENSLCAP00010024102.1"/>
    <property type="gene ID" value="ENSLCAG00010010607.1"/>
</dbReference>
<evidence type="ECO:0000256" key="13">
    <source>
        <dbReference type="ARBA" id="ARBA00022842"/>
    </source>
</evidence>
<feature type="compositionally biased region" description="Basic and acidic residues" evidence="24">
    <location>
        <begin position="1218"/>
        <end position="1235"/>
    </location>
</feature>
<keyword evidence="15 23" id="KW-1133">Transmembrane helix</keyword>
<evidence type="ECO:0000256" key="22">
    <source>
        <dbReference type="ARBA" id="ARBA00083608"/>
    </source>
</evidence>
<dbReference type="Gene3D" id="3.30.70.100">
    <property type="match status" value="5"/>
</dbReference>
<dbReference type="Proteomes" id="UP000314980">
    <property type="component" value="Unassembled WGS sequence"/>
</dbReference>
<keyword evidence="18 23" id="KW-0472">Membrane</keyword>
<keyword evidence="6 23" id="KW-0812">Transmembrane</keyword>
<reference evidence="27" key="1">
    <citation type="submission" date="2015-09" db="EMBL/GenBank/DDBJ databases">
        <authorList>
            <person name="Sai Rama Sridatta P."/>
        </authorList>
    </citation>
    <scope>NUCLEOTIDE SEQUENCE [LARGE SCALE GENOMIC DNA]</scope>
</reference>
<comment type="subunit">
    <text evidence="20">Monomer. Interacts with COMMD1/MURR1. Interacts with DCTN4, in a copper-dependent manner. Interacts with ATOX1. Interacts (via C-terminus) with ZBTB16/PLZF.</text>
</comment>
<feature type="domain" description="HMA" evidence="25">
    <location>
        <begin position="347"/>
        <end position="413"/>
    </location>
</feature>
<dbReference type="FunFam" id="3.40.50.1000:FF:000092">
    <property type="entry name" value="copper-transporting ATPase 1 isoform X2"/>
    <property type="match status" value="1"/>
</dbReference>
<evidence type="ECO:0000256" key="23">
    <source>
        <dbReference type="RuleBase" id="RU362081"/>
    </source>
</evidence>
<dbReference type="GO" id="GO:0015677">
    <property type="term" value="P:copper ion import"/>
    <property type="evidence" value="ECO:0007669"/>
    <property type="project" value="TreeGrafter"/>
</dbReference>
<dbReference type="InterPro" id="IPR023298">
    <property type="entry name" value="ATPase_P-typ_TM_dom_sf"/>
</dbReference>
<reference evidence="26" key="3">
    <citation type="submission" date="2025-09" db="UniProtKB">
        <authorList>
            <consortium name="Ensembl"/>
        </authorList>
    </citation>
    <scope>IDENTIFICATION</scope>
</reference>
<dbReference type="GO" id="GO:0005524">
    <property type="term" value="F:ATP binding"/>
    <property type="evidence" value="ECO:0007669"/>
    <property type="project" value="UniProtKB-UniRule"/>
</dbReference>
<dbReference type="InterPro" id="IPR006121">
    <property type="entry name" value="HMA_dom"/>
</dbReference>
<keyword evidence="8" id="KW-0677">Repeat</keyword>
<dbReference type="FunFam" id="3.40.50.1000:FF:000144">
    <property type="entry name" value="copper-transporting ATPase 1 isoform X2"/>
    <property type="match status" value="1"/>
</dbReference>
<dbReference type="PANTHER" id="PTHR43520">
    <property type="entry name" value="ATP7, ISOFORM B"/>
    <property type="match status" value="1"/>
</dbReference>
<dbReference type="NCBIfam" id="TIGR00003">
    <property type="entry name" value="copper ion binding protein"/>
    <property type="match status" value="3"/>
</dbReference>
<dbReference type="CDD" id="cd00371">
    <property type="entry name" value="HMA"/>
    <property type="match status" value="5"/>
</dbReference>
<evidence type="ECO:0000256" key="2">
    <source>
        <dbReference type="ARBA" id="ARBA00004603"/>
    </source>
</evidence>
<dbReference type="GO" id="GO:0016887">
    <property type="term" value="F:ATP hydrolysis activity"/>
    <property type="evidence" value="ECO:0007669"/>
    <property type="project" value="InterPro"/>
</dbReference>
<dbReference type="GO" id="GO:0140581">
    <property type="term" value="F:P-type monovalent copper transporter activity"/>
    <property type="evidence" value="ECO:0007669"/>
    <property type="project" value="UniProtKB-EC"/>
</dbReference>
<evidence type="ECO:0000256" key="21">
    <source>
        <dbReference type="ARBA" id="ARBA00074947"/>
    </source>
</evidence>
<dbReference type="GO" id="GO:0032588">
    <property type="term" value="C:trans-Golgi network membrane"/>
    <property type="evidence" value="ECO:0007669"/>
    <property type="project" value="UniProtKB-ARBA"/>
</dbReference>
<dbReference type="Pfam" id="PF00702">
    <property type="entry name" value="Hydrolase"/>
    <property type="match status" value="1"/>
</dbReference>
<dbReference type="InterPro" id="IPR017969">
    <property type="entry name" value="Heavy-metal-associated_CS"/>
</dbReference>
<dbReference type="InterPro" id="IPR044492">
    <property type="entry name" value="P_typ_ATPase_HD_dom"/>
</dbReference>
<sequence length="1235" mass="132523">MVECGCSKPDCTCSVHPAGRGWRLCTQEIKENCTDVGKQGLDNLAYEYGSQSELYRPPKAAFRVTFRLLGLTTEHQARAIEAKISILKGVASVSLSLPRRLAKVDYDTSLLSTKEIALELQRLGYSVELAVQVRVDGMHCQSCVQSIEGQIGELPGVSYIQVSLQDRAALIVFQPLLVTQQELRDKIEDMGFDATLLSQDPPVEDISYWQTDISTSSLSSSTRTVTVWIVGMTCNSCVQSIEGRISQMSGVQSIAVSLKDEKGTITFDPCLTEPEQLRAAIEDMGFDASLQEPAQSIQGHEQSRPVISGPSHLPDLQSPSKAGVSNGTGSQANTASHHPNPPDIKVQKCFICVMGMTCASCVANIERNLLKHKGIISVLVSLMAGKAEVKYDTEIIDAAAVTQLIEDLGFGAKLMEDNAVTHGKLDLSITGMTCASCVHNIESKLTTTKGILGASVALATNKAQIQFDPEVLGARDIIKIIQSLGFGASLVKAGFKNTLDHSEEIRQWKNSFLLSLVFGLPVMGLMIYMMVMDSQHHEHGGSMPEEQNLLPGLSLLNLAFFVLCTPVQSKTSEALAKLMSLQATDATVVTLGSDHSIISEEQVVVELVQRGDIVKVVPGGKFPVDGKVIEGSSMADESLITGEPMPVSKKVGSLVIAGSINAHGSLLVEATHVGADTTLSQIVKLVEEAQTSKAPIQQFADRLSGYFVPFIVIVSLLTLVAWMAVGFVDFDIVKENFPGYNQNISKAEVIVRFAFQASITVLSIACPCSLGLATPTAVMVGTGVGAQNGILIKGGEPLEMAHKIGVVMFDKTGTITNGVPRVTRVLVLWEMARMPLRKILAVVGTAEASSEHPLGMAVAKHCKEELGCDVLGYCQDFQAVPGCGISCRVSNVDHLLQQQSEERFLLPGATTDESSLLSAVEAPSAVLIGNREWMRRNGHHIGADVDAAMSSHETKGQTAILVAIDGVLCAMIAIADTVKAESALAVYTLNSMGIEVVMITGDNRRTAKAIAAQVGIRKVFAEVLPSHKVAKVQELQEQGRRVAMVGDGVNDSPALARADVGIAIGTGTDVAIEAADIVLIRNDLLDVVASIELSKKTVRRIRINFVFALIYNLVGIPIAAGVFMPVGLVLQPWMVPGISCDFSLPFIRKTSVELYEVRAQGQMRSLRSSQISTYLGLDGRRRSPALPARAREQLSQSSSATPPSLSSQGPSINSVQEQQDRCSLLDHQTTEDLHV</sequence>
<evidence type="ECO:0000256" key="15">
    <source>
        <dbReference type="ARBA" id="ARBA00022989"/>
    </source>
</evidence>
<keyword evidence="5" id="KW-0813">Transport</keyword>
<feature type="region of interest" description="Disordered" evidence="24">
    <location>
        <begin position="294"/>
        <end position="339"/>
    </location>
</feature>
<reference evidence="26" key="2">
    <citation type="submission" date="2025-08" db="UniProtKB">
        <authorList>
            <consortium name="Ensembl"/>
        </authorList>
    </citation>
    <scope>IDENTIFICATION</scope>
</reference>
<feature type="domain" description="HMA" evidence="25">
    <location>
        <begin position="62"/>
        <end position="128"/>
    </location>
</feature>
<feature type="region of interest" description="Disordered" evidence="24">
    <location>
        <begin position="1186"/>
        <end position="1235"/>
    </location>
</feature>
<dbReference type="FunFam" id="1.20.1110.10:FF:000022">
    <property type="entry name" value="copper-transporting ATPase 1 isoform X2"/>
    <property type="match status" value="1"/>
</dbReference>
<dbReference type="Pfam" id="PF00403">
    <property type="entry name" value="HMA"/>
    <property type="match status" value="4"/>
</dbReference>
<feature type="compositionally biased region" description="Low complexity" evidence="24">
    <location>
        <begin position="1186"/>
        <end position="1208"/>
    </location>
</feature>
<comment type="similarity">
    <text evidence="3 23">Belongs to the cation transport ATPase (P-type) (TC 3.A.3) family. Type IB subfamily.</text>
</comment>
<dbReference type="PROSITE" id="PS01047">
    <property type="entry name" value="HMA_1"/>
    <property type="match status" value="4"/>
</dbReference>
<dbReference type="NCBIfam" id="TIGR01525">
    <property type="entry name" value="ATPase-IB_hvy"/>
    <property type="match status" value="1"/>
</dbReference>
<proteinExistence type="inferred from homology"/>
<dbReference type="InterPro" id="IPR023214">
    <property type="entry name" value="HAD_sf"/>
</dbReference>
<evidence type="ECO:0000256" key="9">
    <source>
        <dbReference type="ARBA" id="ARBA00022741"/>
    </source>
</evidence>
<keyword evidence="9 23" id="KW-0547">Nucleotide-binding</keyword>
<evidence type="ECO:0000256" key="12">
    <source>
        <dbReference type="ARBA" id="ARBA00022840"/>
    </source>
</evidence>
<evidence type="ECO:0000313" key="27">
    <source>
        <dbReference type="Proteomes" id="UP000314980"/>
    </source>
</evidence>
<feature type="transmembrane region" description="Helical" evidence="23">
    <location>
        <begin position="1105"/>
        <end position="1130"/>
    </location>
</feature>
<dbReference type="FunFam" id="2.70.150.10:FF:000002">
    <property type="entry name" value="Copper-transporting ATPase 1, putative"/>
    <property type="match status" value="1"/>
</dbReference>
<keyword evidence="14" id="KW-1278">Translocase</keyword>
<evidence type="ECO:0000256" key="19">
    <source>
        <dbReference type="ARBA" id="ARBA00049289"/>
    </source>
</evidence>
<dbReference type="PRINTS" id="PR00942">
    <property type="entry name" value="CUATPASEI"/>
</dbReference>
<dbReference type="PRINTS" id="PR00119">
    <property type="entry name" value="CATATPASE"/>
</dbReference>
<evidence type="ECO:0000256" key="24">
    <source>
        <dbReference type="SAM" id="MobiDB-lite"/>
    </source>
</evidence>
<evidence type="ECO:0000256" key="8">
    <source>
        <dbReference type="ARBA" id="ARBA00022737"/>
    </source>
</evidence>
<accession>A0A4W6DGP8</accession>
<dbReference type="GO" id="GO:0005770">
    <property type="term" value="C:late endosome"/>
    <property type="evidence" value="ECO:0007669"/>
    <property type="project" value="UniProtKB-SubCell"/>
</dbReference>
<evidence type="ECO:0000313" key="26">
    <source>
        <dbReference type="Ensembl" id="ENSLCAP00010024102.1"/>
    </source>
</evidence>
<comment type="catalytic activity">
    <reaction evidence="19">
        <text>Cu(+)(in) + ATP + H2O = Cu(+)(out) + ADP + phosphate + H(+)</text>
        <dbReference type="Rhea" id="RHEA:25792"/>
        <dbReference type="ChEBI" id="CHEBI:15377"/>
        <dbReference type="ChEBI" id="CHEBI:15378"/>
        <dbReference type="ChEBI" id="CHEBI:30616"/>
        <dbReference type="ChEBI" id="CHEBI:43474"/>
        <dbReference type="ChEBI" id="CHEBI:49552"/>
        <dbReference type="ChEBI" id="CHEBI:456216"/>
        <dbReference type="EC" id="7.2.2.8"/>
    </reaction>
</comment>
<evidence type="ECO:0000256" key="11">
    <source>
        <dbReference type="ARBA" id="ARBA00022796"/>
    </source>
</evidence>
<dbReference type="GO" id="GO:0005886">
    <property type="term" value="C:plasma membrane"/>
    <property type="evidence" value="ECO:0007669"/>
    <property type="project" value="TreeGrafter"/>
</dbReference>